<organism evidence="4 5">
    <name type="scientific">Desulfuromonas acetoxidans (strain DSM 684 / 11070)</name>
    <dbReference type="NCBI Taxonomy" id="281689"/>
    <lineage>
        <taxon>Bacteria</taxon>
        <taxon>Pseudomonadati</taxon>
        <taxon>Thermodesulfobacteriota</taxon>
        <taxon>Desulfuromonadia</taxon>
        <taxon>Desulfuromonadales</taxon>
        <taxon>Desulfuromonadaceae</taxon>
        <taxon>Desulfuromonas</taxon>
    </lineage>
</organism>
<dbReference type="RefSeq" id="WP_005999838.1">
    <property type="nucleotide sequence ID" value="NZ_AAEW02000007.1"/>
</dbReference>
<evidence type="ECO:0000313" key="4">
    <source>
        <dbReference type="EMBL" id="EAT15989.1"/>
    </source>
</evidence>
<dbReference type="EMBL" id="AAEW02000007">
    <property type="protein sequence ID" value="EAT15989.1"/>
    <property type="molecule type" value="Genomic_DNA"/>
</dbReference>
<dbReference type="InterPro" id="IPR052554">
    <property type="entry name" value="2-oxoglutarate_synth_KorC"/>
</dbReference>
<protein>
    <submittedName>
        <fullName evidence="4">Pyruvate ferredoxin/flavodoxin oxidoreductase</fullName>
    </submittedName>
</protein>
<feature type="transmembrane region" description="Helical" evidence="2">
    <location>
        <begin position="6"/>
        <end position="27"/>
    </location>
</feature>
<accession>Q1K0F2</accession>
<keyword evidence="2" id="KW-1133">Transmembrane helix</keyword>
<keyword evidence="4" id="KW-0670">Pyruvate</keyword>
<dbReference type="Gene3D" id="3.40.920.10">
    <property type="entry name" value="Pyruvate-ferredoxin oxidoreductase, PFOR, domain III"/>
    <property type="match status" value="1"/>
</dbReference>
<reference evidence="4" key="2">
    <citation type="submission" date="2006-05" db="EMBL/GenBank/DDBJ databases">
        <title>Sequencing of the draft genome and assembly of Desulfuromonas acetoxidans DSM 684.</title>
        <authorList>
            <consortium name="US DOE Joint Genome Institute (JGI-PGF)"/>
            <person name="Copeland A."/>
            <person name="Lucas S."/>
            <person name="Lapidus A."/>
            <person name="Barry K."/>
            <person name="Detter J.C."/>
            <person name="Glavina del Rio T."/>
            <person name="Hammon N."/>
            <person name="Israni S."/>
            <person name="Dalin E."/>
            <person name="Tice H."/>
            <person name="Bruce D."/>
            <person name="Pitluck S."/>
            <person name="Richardson P."/>
        </authorList>
    </citation>
    <scope>NUCLEOTIDE SEQUENCE [LARGE SCALE GENOMIC DNA]</scope>
    <source>
        <strain evidence="4">DSM 684</strain>
    </source>
</reference>
<dbReference type="OrthoDB" id="9789125at2"/>
<reference evidence="4" key="1">
    <citation type="submission" date="2006-05" db="EMBL/GenBank/DDBJ databases">
        <title>Annotation of the draft genome assembly of Desulfuromonas acetoxidans DSM 684.</title>
        <authorList>
            <consortium name="US DOE Joint Genome Institute (JGI-ORNL)"/>
            <person name="Larimer F."/>
            <person name="Land M."/>
            <person name="Hauser L."/>
        </authorList>
    </citation>
    <scope>NUCLEOTIDE SEQUENCE [LARGE SCALE GENOMIC DNA]</scope>
    <source>
        <strain evidence="4">DSM 684</strain>
    </source>
</reference>
<proteinExistence type="predicted"/>
<keyword evidence="2" id="KW-0812">Transmembrane</keyword>
<dbReference type="Proteomes" id="UP000005695">
    <property type="component" value="Unassembled WGS sequence"/>
</dbReference>
<evidence type="ECO:0000256" key="1">
    <source>
        <dbReference type="ARBA" id="ARBA00023002"/>
    </source>
</evidence>
<evidence type="ECO:0000259" key="3">
    <source>
        <dbReference type="Pfam" id="PF01558"/>
    </source>
</evidence>
<comment type="caution">
    <text evidence="4">The sequence shown here is derived from an EMBL/GenBank/DDBJ whole genome shotgun (WGS) entry which is preliminary data.</text>
</comment>
<dbReference type="SUPFAM" id="SSF53323">
    <property type="entry name" value="Pyruvate-ferredoxin oxidoreductase, PFOR, domain III"/>
    <property type="match status" value="1"/>
</dbReference>
<dbReference type="GO" id="GO:0016903">
    <property type="term" value="F:oxidoreductase activity, acting on the aldehyde or oxo group of donors"/>
    <property type="evidence" value="ECO:0007669"/>
    <property type="project" value="InterPro"/>
</dbReference>
<dbReference type="InterPro" id="IPR019752">
    <property type="entry name" value="Pyrv/ketoisovalerate_OxRed_cat"/>
</dbReference>
<dbReference type="Pfam" id="PF01558">
    <property type="entry name" value="POR"/>
    <property type="match status" value="1"/>
</dbReference>
<name>Q1K0F2_DESA6</name>
<gene>
    <name evidence="4" type="ORF">Dace_2289</name>
</gene>
<keyword evidence="2" id="KW-0472">Membrane</keyword>
<sequence length="184" mass="19964">MNHDVFMAGFGGQGVLLIGNLLAYATIMEGNNASYFPAYGVEKRGGAATCTIVMSDQQVGSPVVGEPEASLLLNPLSMEKYYDRVRKGGFALINTSLIDDDGSSRDDVVKVKIPANDMALEIGDARLVNMIVLGAYIEYSKVVGMETVKEALKVVLPERNHRFLPLNYQALEKGAEFCRQALQG</sequence>
<feature type="domain" description="Pyruvate/ketoisovalerate oxidoreductase catalytic" evidence="3">
    <location>
        <begin position="11"/>
        <end position="176"/>
    </location>
</feature>
<dbReference type="InterPro" id="IPR002869">
    <property type="entry name" value="Pyrv_flavodox_OxRed_cen"/>
</dbReference>
<dbReference type="PANTHER" id="PTHR42730:SF1">
    <property type="entry name" value="2-OXOGLUTARATE SYNTHASE SUBUNIT KORC"/>
    <property type="match status" value="1"/>
</dbReference>
<evidence type="ECO:0000313" key="5">
    <source>
        <dbReference type="Proteomes" id="UP000005695"/>
    </source>
</evidence>
<keyword evidence="5" id="KW-1185">Reference proteome</keyword>
<dbReference type="PANTHER" id="PTHR42730">
    <property type="entry name" value="2-OXOGLUTARATE SYNTHASE SUBUNIT KORC"/>
    <property type="match status" value="1"/>
</dbReference>
<dbReference type="AlphaFoldDB" id="Q1K0F2"/>
<keyword evidence="1" id="KW-0560">Oxidoreductase</keyword>
<evidence type="ECO:0000256" key="2">
    <source>
        <dbReference type="SAM" id="Phobius"/>
    </source>
</evidence>